<dbReference type="AlphaFoldDB" id="A0A1V6PKP1"/>
<feature type="compositionally biased region" description="Basic residues" evidence="8">
    <location>
        <begin position="818"/>
        <end position="833"/>
    </location>
</feature>
<comment type="caution">
    <text evidence="9">The sequence shown here is derived from an EMBL/GenBank/DDBJ whole genome shotgun (WGS) entry which is preliminary data.</text>
</comment>
<dbReference type="OrthoDB" id="421327at2759"/>
<feature type="compositionally biased region" description="Polar residues" evidence="8">
    <location>
        <begin position="55"/>
        <end position="74"/>
    </location>
</feature>
<dbReference type="EMBL" id="MDYL01000002">
    <property type="protein sequence ID" value="OQD77618.1"/>
    <property type="molecule type" value="Genomic_DNA"/>
</dbReference>
<dbReference type="GO" id="GO:0046872">
    <property type="term" value="F:metal ion binding"/>
    <property type="evidence" value="ECO:0007669"/>
    <property type="project" value="UniProtKB-KW"/>
</dbReference>
<dbReference type="GO" id="GO:0006412">
    <property type="term" value="P:translation"/>
    <property type="evidence" value="ECO:0007669"/>
    <property type="project" value="InterPro"/>
</dbReference>
<dbReference type="GO" id="GO:0005763">
    <property type="term" value="C:mitochondrial small ribosomal subunit"/>
    <property type="evidence" value="ECO:0007669"/>
    <property type="project" value="TreeGrafter"/>
</dbReference>
<evidence type="ECO:0000256" key="7">
    <source>
        <dbReference type="ARBA" id="ARBA00045681"/>
    </source>
</evidence>
<evidence type="ECO:0000256" key="6">
    <source>
        <dbReference type="ARBA" id="ARBA00023128"/>
    </source>
</evidence>
<dbReference type="GO" id="GO:0003735">
    <property type="term" value="F:structural constituent of ribosome"/>
    <property type="evidence" value="ECO:0007669"/>
    <property type="project" value="TreeGrafter"/>
</dbReference>
<organism evidence="9 10">
    <name type="scientific">Penicillium decumbens</name>
    <dbReference type="NCBI Taxonomy" id="69771"/>
    <lineage>
        <taxon>Eukaryota</taxon>
        <taxon>Fungi</taxon>
        <taxon>Dikarya</taxon>
        <taxon>Ascomycota</taxon>
        <taxon>Pezizomycotina</taxon>
        <taxon>Eurotiomycetes</taxon>
        <taxon>Eurotiomycetidae</taxon>
        <taxon>Eurotiales</taxon>
        <taxon>Aspergillaceae</taxon>
        <taxon>Penicillium</taxon>
    </lineage>
</organism>
<evidence type="ECO:0000313" key="10">
    <source>
        <dbReference type="Proteomes" id="UP000191522"/>
    </source>
</evidence>
<dbReference type="InterPro" id="IPR015324">
    <property type="entry name" value="Ribosomal_Rsm22-like"/>
</dbReference>
<comment type="subcellular location">
    <subcellularLocation>
        <location evidence="1">Mitochondrion</location>
    </subcellularLocation>
</comment>
<evidence type="ECO:0000256" key="2">
    <source>
        <dbReference type="ARBA" id="ARBA00022723"/>
    </source>
</evidence>
<dbReference type="SUPFAM" id="SSF53335">
    <property type="entry name" value="S-adenosyl-L-methionine-dependent methyltransferases"/>
    <property type="match status" value="1"/>
</dbReference>
<dbReference type="PANTHER" id="PTHR13184:SF5">
    <property type="entry name" value="METHYLTRANSFERASE-LIKE PROTEIN 17, MITOCHONDRIAL"/>
    <property type="match status" value="1"/>
</dbReference>
<keyword evidence="6" id="KW-0496">Mitochondrion</keyword>
<evidence type="ECO:0000256" key="8">
    <source>
        <dbReference type="SAM" id="MobiDB-lite"/>
    </source>
</evidence>
<dbReference type="PANTHER" id="PTHR13184">
    <property type="entry name" value="37S RIBOSOMAL PROTEIN S22"/>
    <property type="match status" value="1"/>
</dbReference>
<dbReference type="GO" id="GO:0008168">
    <property type="term" value="F:methyltransferase activity"/>
    <property type="evidence" value="ECO:0007669"/>
    <property type="project" value="InterPro"/>
</dbReference>
<accession>A0A1V6PKP1</accession>
<keyword evidence="3" id="KW-0809">Transit peptide</keyword>
<keyword evidence="10" id="KW-1185">Reference proteome</keyword>
<evidence type="ECO:0000256" key="5">
    <source>
        <dbReference type="ARBA" id="ARBA00023014"/>
    </source>
</evidence>
<gene>
    <name evidence="9" type="ORF">PENDEC_c002G05649</name>
</gene>
<feature type="compositionally biased region" description="Acidic residues" evidence="8">
    <location>
        <begin position="785"/>
        <end position="796"/>
    </location>
</feature>
<proteinExistence type="predicted"/>
<evidence type="ECO:0000256" key="4">
    <source>
        <dbReference type="ARBA" id="ARBA00023004"/>
    </source>
</evidence>
<dbReference type="InterPro" id="IPR029063">
    <property type="entry name" value="SAM-dependent_MTases_sf"/>
</dbReference>
<reference evidence="10" key="1">
    <citation type="journal article" date="2017" name="Nat. Microbiol.">
        <title>Global analysis of biosynthetic gene clusters reveals vast potential of secondary metabolite production in Penicillium species.</title>
        <authorList>
            <person name="Nielsen J.C."/>
            <person name="Grijseels S."/>
            <person name="Prigent S."/>
            <person name="Ji B."/>
            <person name="Dainat J."/>
            <person name="Nielsen K.F."/>
            <person name="Frisvad J.C."/>
            <person name="Workman M."/>
            <person name="Nielsen J."/>
        </authorList>
    </citation>
    <scope>NUCLEOTIDE SEQUENCE [LARGE SCALE GENOMIC DNA]</scope>
    <source>
        <strain evidence="10">IBT 11843</strain>
    </source>
</reference>
<evidence type="ECO:0000256" key="3">
    <source>
        <dbReference type="ARBA" id="ARBA00022946"/>
    </source>
</evidence>
<dbReference type="STRING" id="69771.A0A1V6PKP1"/>
<evidence type="ECO:0000313" key="9">
    <source>
        <dbReference type="EMBL" id="OQD77618.1"/>
    </source>
</evidence>
<keyword evidence="5" id="KW-0411">Iron-sulfur</keyword>
<dbReference type="InterPro" id="IPR052571">
    <property type="entry name" value="Mt_RNA_Methyltransferase"/>
</dbReference>
<feature type="region of interest" description="Disordered" evidence="8">
    <location>
        <begin position="744"/>
        <end position="839"/>
    </location>
</feature>
<keyword evidence="4" id="KW-0408">Iron</keyword>
<feature type="region of interest" description="Disordered" evidence="8">
    <location>
        <begin position="30"/>
        <end position="74"/>
    </location>
</feature>
<comment type="function">
    <text evidence="7">Mitochondrial ribosome (mitoribosome) assembly factor. Binds at the interface of the head and body domains of the mitochondrial small ribosomal subunit (mt-SSU), occluding the mRNA channel and preventing compaction of the head domain towards the body. Probable inactive methyltransferase: retains the characteristic folding and ability to bind S-adenosyl-L-methionine, but it probably lost its methyltransferase activity.</text>
</comment>
<evidence type="ECO:0008006" key="11">
    <source>
        <dbReference type="Google" id="ProtNLM"/>
    </source>
</evidence>
<dbReference type="OMA" id="CTNHSTC"/>
<sequence>MLSRPSASSVSCPHARQLLRARFYCPTGSRQARGVTGGLTTQPRRNTTQRRPYSVASQPSPCRTYSYTPKASQWTPGQRAVSTAAASAEAPQPSETDHINALIERINANEDEMAQLMDDLDMMGDPEDMEGIREFVQFLSERDQHTPESWVHLVRQQFGETVPEGVLNENEMRLYTTLYGEPIIQEIFEESIEEEDEQNTEQLYREDGEGNWEEVEYEQEAEAEDDIPVVYDMELGREEKETIAMRRTREVAEQLGGEIMLEQFENEAVPESAPRAHPLTMEGRFQPDPSTIYLPKNTVTGPISVILSEFSNKHIADTARRLFGGPGLPHSTTTAPPRAQLPQLPIPLTASQHFMGEMEANSFLAALYPGIYASTLSVLVEIRKRLGTDWIRGLISQEGGPNILDASGGGAGILAWRDIIRAEWETMVPDHPEGAPIPYGRSTVLTGSETLRLRASAMLENTSFLPRLPDYLHVRKEPTLEDTRAPPKRKQFDVVIAPHSLLNIEEEYERKAYVENLWALLNPNGGILILLEKGRQKGFEAIAGAREMLLKRHVASPGSTEYATALESPEDSETVAKEPGMIIAPCTNHSTCPMHNAAGQTKGRKDYCHFEQRYIRPDFLQRIMGAKDRNHEDVKFSYLAVQRGVDMRQERGIRQDAEATDAAFAGFEQQDESSPAFHPLALPRAVYPPLKRRGHVTFDFCTPAGKIERWTVPRSFSRQAYRDARKSRWGDLWALGAKTRIPRKLNLGDKHGEGKKERLARRAADKAAMREVDEEGDIDEHARDEEEEDEDEDGVLADDRSELPDIPMRKKGQNIPSWKKHADKKKLRQAMRKRSVEDI</sequence>
<name>A0A1V6PKP1_PENDC</name>
<dbReference type="GO" id="GO:0051536">
    <property type="term" value="F:iron-sulfur cluster binding"/>
    <property type="evidence" value="ECO:0007669"/>
    <property type="project" value="UniProtKB-KW"/>
</dbReference>
<dbReference type="Proteomes" id="UP000191522">
    <property type="component" value="Unassembled WGS sequence"/>
</dbReference>
<feature type="compositionally biased region" description="Basic and acidic residues" evidence="8">
    <location>
        <begin position="746"/>
        <end position="771"/>
    </location>
</feature>
<dbReference type="Pfam" id="PF09243">
    <property type="entry name" value="Rsm22"/>
    <property type="match status" value="1"/>
</dbReference>
<keyword evidence="2" id="KW-0479">Metal-binding</keyword>
<feature type="compositionally biased region" description="Low complexity" evidence="8">
    <location>
        <begin position="40"/>
        <end position="52"/>
    </location>
</feature>
<protein>
    <recommendedName>
        <fullName evidence="11">37S ribosomal protein Rsm22</fullName>
    </recommendedName>
</protein>
<evidence type="ECO:0000256" key="1">
    <source>
        <dbReference type="ARBA" id="ARBA00004173"/>
    </source>
</evidence>